<evidence type="ECO:0000256" key="6">
    <source>
        <dbReference type="ARBA" id="ARBA00047665"/>
    </source>
</evidence>
<comment type="subunit">
    <text evidence="7">The glycine cleavage system is composed of four proteins: P, T, L and H.</text>
</comment>
<name>A0ABX8BAJ3_9BACT</name>
<protein>
    <recommendedName>
        <fullName evidence="2 7">Aminomethyltransferase</fullName>
        <ecNumber evidence="2 7">2.1.2.10</ecNumber>
    </recommendedName>
    <alternativeName>
        <fullName evidence="5 7">Glycine cleavage system T protein</fullName>
    </alternativeName>
</protein>
<dbReference type="InterPro" id="IPR028896">
    <property type="entry name" value="GcvT/YgfZ/DmdA"/>
</dbReference>
<keyword evidence="3 7" id="KW-0032">Aminotransferase</keyword>
<comment type="function">
    <text evidence="7">The glycine cleavage system catalyzes the degradation of glycine.</text>
</comment>
<dbReference type="EMBL" id="CP072648">
    <property type="protein sequence ID" value="QUW03957.1"/>
    <property type="molecule type" value="Genomic_DNA"/>
</dbReference>
<dbReference type="NCBIfam" id="NF001567">
    <property type="entry name" value="PRK00389.1"/>
    <property type="match status" value="1"/>
</dbReference>
<dbReference type="Proteomes" id="UP000676506">
    <property type="component" value="Chromosome 1"/>
</dbReference>
<keyword evidence="11" id="KW-1185">Reference proteome</keyword>
<evidence type="ECO:0000256" key="3">
    <source>
        <dbReference type="ARBA" id="ARBA00022576"/>
    </source>
</evidence>
<dbReference type="EC" id="2.1.2.10" evidence="2 7"/>
<dbReference type="Gene3D" id="3.30.1360.120">
    <property type="entry name" value="Probable tRNA modification gtpase trme, domain 1"/>
    <property type="match status" value="1"/>
</dbReference>
<dbReference type="HAMAP" id="MF_00259">
    <property type="entry name" value="GcvT"/>
    <property type="match status" value="1"/>
</dbReference>
<comment type="catalytic activity">
    <reaction evidence="6 7">
        <text>N(6)-[(R)-S(8)-aminomethyldihydrolipoyl]-L-lysyl-[protein] + (6S)-5,6,7,8-tetrahydrofolate = N(6)-[(R)-dihydrolipoyl]-L-lysyl-[protein] + (6R)-5,10-methylene-5,6,7,8-tetrahydrofolate + NH4(+)</text>
        <dbReference type="Rhea" id="RHEA:16945"/>
        <dbReference type="Rhea" id="RHEA-COMP:10475"/>
        <dbReference type="Rhea" id="RHEA-COMP:10492"/>
        <dbReference type="ChEBI" id="CHEBI:15636"/>
        <dbReference type="ChEBI" id="CHEBI:28938"/>
        <dbReference type="ChEBI" id="CHEBI:57453"/>
        <dbReference type="ChEBI" id="CHEBI:83100"/>
        <dbReference type="ChEBI" id="CHEBI:83143"/>
        <dbReference type="EC" id="2.1.2.10"/>
    </reaction>
</comment>
<accession>A0ABX8BAJ3</accession>
<dbReference type="PIRSF" id="PIRSF006487">
    <property type="entry name" value="GcvT"/>
    <property type="match status" value="1"/>
</dbReference>
<dbReference type="InterPro" id="IPR013977">
    <property type="entry name" value="GcvT_C"/>
</dbReference>
<dbReference type="Gene3D" id="2.40.30.110">
    <property type="entry name" value="Aminomethyltransferase beta-barrel domains"/>
    <property type="match status" value="1"/>
</dbReference>
<evidence type="ECO:0000256" key="4">
    <source>
        <dbReference type="ARBA" id="ARBA00022679"/>
    </source>
</evidence>
<evidence type="ECO:0000259" key="9">
    <source>
        <dbReference type="Pfam" id="PF08669"/>
    </source>
</evidence>
<dbReference type="Gene3D" id="3.30.70.1400">
    <property type="entry name" value="Aminomethyltransferase beta-barrel domains"/>
    <property type="match status" value="1"/>
</dbReference>
<feature type="domain" description="GCVT N-terminal" evidence="8">
    <location>
        <begin position="32"/>
        <end position="284"/>
    </location>
</feature>
<dbReference type="SUPFAM" id="SSF103025">
    <property type="entry name" value="Folate-binding domain"/>
    <property type="match status" value="1"/>
</dbReference>
<evidence type="ECO:0000313" key="11">
    <source>
        <dbReference type="Proteomes" id="UP000676506"/>
    </source>
</evidence>
<keyword evidence="4 7" id="KW-0808">Transferase</keyword>
<dbReference type="InterPro" id="IPR006223">
    <property type="entry name" value="GcvT"/>
</dbReference>
<reference evidence="10 11" key="1">
    <citation type="submission" date="2021-03" db="EMBL/GenBank/DDBJ databases">
        <title>Genomic and phenotypic characterization of Chloracidobacterium isolates provides evidence for multiple species.</title>
        <authorList>
            <person name="Saini M.K."/>
            <person name="Costas A.M.G."/>
            <person name="Tank M."/>
            <person name="Bryant D.A."/>
        </authorList>
    </citation>
    <scope>NUCLEOTIDE SEQUENCE [LARGE SCALE GENOMIC DNA]</scope>
    <source>
        <strain evidence="10 11">BV2-C</strain>
    </source>
</reference>
<evidence type="ECO:0000256" key="5">
    <source>
        <dbReference type="ARBA" id="ARBA00031395"/>
    </source>
</evidence>
<dbReference type="SUPFAM" id="SSF101790">
    <property type="entry name" value="Aminomethyltransferase beta-barrel domain"/>
    <property type="match status" value="1"/>
</dbReference>
<dbReference type="InterPro" id="IPR027266">
    <property type="entry name" value="TrmE/GcvT-like"/>
</dbReference>
<dbReference type="Gene3D" id="4.10.1250.10">
    <property type="entry name" value="Aminomethyltransferase fragment"/>
    <property type="match status" value="1"/>
</dbReference>
<sequence>MHGVAVRFFGFTFLICKGCCVSSELRQSPLDALHRSLGAKMVPFAGWVMPVEYGGLVGEHLAVRMAVGLFDVSHMGEILVQGRDALRFIQHTTCNDAARLVDGQAQYSGLLTEQGTFVDDILVHRFAEDTYFLCVNAANTTKDADWLTRQATGFDVNVRDVSAEYAQLAVQGPRAVALVQSLTVEDITSLGYYRFRRDVVVAGVPTLVARTGYTGEDGFELYCAPGDAARLWTALTEAGNPTPCGLGARNTLRLEAKMALYGHDIDDTTTPLEADLGWMCKLSKGDFLGRGALQQQKESGLTRKLVGFEVEDRVPVRDGYPLVADGQELGRVTSGSPSPFLKKNIGLAYLPIDKTAVGTQVFAVVRGREVPCRIVPTPFYARPK</sequence>
<gene>
    <name evidence="7 10" type="primary">gcvT</name>
    <name evidence="10" type="ORF">J8C06_06270</name>
</gene>
<evidence type="ECO:0000256" key="2">
    <source>
        <dbReference type="ARBA" id="ARBA00012616"/>
    </source>
</evidence>
<dbReference type="NCBIfam" id="TIGR00528">
    <property type="entry name" value="gcvT"/>
    <property type="match status" value="1"/>
</dbReference>
<dbReference type="InterPro" id="IPR006222">
    <property type="entry name" value="GCVT_N"/>
</dbReference>
<dbReference type="Pfam" id="PF01571">
    <property type="entry name" value="GCV_T"/>
    <property type="match status" value="1"/>
</dbReference>
<dbReference type="InterPro" id="IPR022903">
    <property type="entry name" value="GcvT_bac"/>
</dbReference>
<evidence type="ECO:0000256" key="7">
    <source>
        <dbReference type="HAMAP-Rule" id="MF_00259"/>
    </source>
</evidence>
<dbReference type="GO" id="GO:0004047">
    <property type="term" value="F:aminomethyltransferase activity"/>
    <property type="evidence" value="ECO:0007669"/>
    <property type="project" value="UniProtKB-EC"/>
</dbReference>
<dbReference type="PANTHER" id="PTHR43757">
    <property type="entry name" value="AMINOMETHYLTRANSFERASE"/>
    <property type="match status" value="1"/>
</dbReference>
<dbReference type="PANTHER" id="PTHR43757:SF2">
    <property type="entry name" value="AMINOMETHYLTRANSFERASE, MITOCHONDRIAL"/>
    <property type="match status" value="1"/>
</dbReference>
<comment type="similarity">
    <text evidence="1 7">Belongs to the GcvT family.</text>
</comment>
<evidence type="ECO:0000259" key="8">
    <source>
        <dbReference type="Pfam" id="PF01571"/>
    </source>
</evidence>
<evidence type="ECO:0000256" key="1">
    <source>
        <dbReference type="ARBA" id="ARBA00008609"/>
    </source>
</evidence>
<organism evidence="10 11">
    <name type="scientific">Chloracidobacterium validum</name>
    <dbReference type="NCBI Taxonomy" id="2821543"/>
    <lineage>
        <taxon>Bacteria</taxon>
        <taxon>Pseudomonadati</taxon>
        <taxon>Acidobacteriota</taxon>
        <taxon>Terriglobia</taxon>
        <taxon>Terriglobales</taxon>
        <taxon>Acidobacteriaceae</taxon>
        <taxon>Chloracidobacterium</taxon>
    </lineage>
</organism>
<proteinExistence type="inferred from homology"/>
<evidence type="ECO:0000313" key="10">
    <source>
        <dbReference type="EMBL" id="QUW03957.1"/>
    </source>
</evidence>
<feature type="domain" description="Aminomethyltransferase C-terminal" evidence="9">
    <location>
        <begin position="303"/>
        <end position="380"/>
    </location>
</feature>
<dbReference type="InterPro" id="IPR029043">
    <property type="entry name" value="GcvT/YgfZ_C"/>
</dbReference>
<dbReference type="Pfam" id="PF08669">
    <property type="entry name" value="GCV_T_C"/>
    <property type="match status" value="1"/>
</dbReference>